<feature type="chain" id="PRO_5045893544" evidence="2">
    <location>
        <begin position="27"/>
        <end position="177"/>
    </location>
</feature>
<sequence length="177" mass="18362">MRKPRSLLTAATVALTLSIFSVSALANPGNGNGGGNGGSQGNSNGNGNKGNSGNKSDKSAKADKSDKGNGNSKENQGSRKNYGKPDHVDTDITFNDARRLAVNYGFTGYKPLPPGIAKNLARGKPLPPGIAKKSVPGTMLNQLPYYPGYEWQAVGQDLVLVALSTAIVTSVINGVFD</sequence>
<keyword evidence="2" id="KW-0732">Signal</keyword>
<dbReference type="EMBL" id="LXEQ01000047">
    <property type="protein sequence ID" value="OAT26469.1"/>
    <property type="molecule type" value="Genomic_DNA"/>
</dbReference>
<evidence type="ECO:0000313" key="3">
    <source>
        <dbReference type="EMBL" id="OAT26469.1"/>
    </source>
</evidence>
<evidence type="ECO:0000256" key="2">
    <source>
        <dbReference type="SAM" id="SignalP"/>
    </source>
</evidence>
<dbReference type="NCBIfam" id="NF040487">
    <property type="entry name" value="T3SS_CigR_fam"/>
    <property type="match status" value="1"/>
</dbReference>
<accession>A0ABX2W6H9</accession>
<evidence type="ECO:0000256" key="1">
    <source>
        <dbReference type="SAM" id="MobiDB-lite"/>
    </source>
</evidence>
<reference evidence="3 4" key="1">
    <citation type="submission" date="2016-04" db="EMBL/GenBank/DDBJ databases">
        <title>ATOL: Assembling a taxonomically balanced genome-scale reconstruction of the evolutionary history of the Enterobacteriaceae.</title>
        <authorList>
            <person name="Plunkett G.III."/>
            <person name="Neeno-Eckwall E.C."/>
            <person name="Glasner J.D."/>
            <person name="Perna N.T."/>
        </authorList>
    </citation>
    <scope>NUCLEOTIDE SEQUENCE [LARGE SCALE GENOMIC DNA]</scope>
    <source>
        <strain evidence="3 4">ATCC 51602</strain>
    </source>
</reference>
<feature type="region of interest" description="Disordered" evidence="1">
    <location>
        <begin position="24"/>
        <end position="90"/>
    </location>
</feature>
<feature type="compositionally biased region" description="Basic and acidic residues" evidence="1">
    <location>
        <begin position="55"/>
        <end position="67"/>
    </location>
</feature>
<feature type="compositionally biased region" description="Gly residues" evidence="1">
    <location>
        <begin position="30"/>
        <end position="40"/>
    </location>
</feature>
<proteinExistence type="predicted"/>
<feature type="compositionally biased region" description="Low complexity" evidence="1">
    <location>
        <begin position="41"/>
        <end position="54"/>
    </location>
</feature>
<feature type="compositionally biased region" description="Polar residues" evidence="1">
    <location>
        <begin position="70"/>
        <end position="79"/>
    </location>
</feature>
<protein>
    <submittedName>
        <fullName evidence="3">Inner membrane protein</fullName>
    </submittedName>
</protein>
<gene>
    <name evidence="3" type="ORF">M976_03189</name>
</gene>
<evidence type="ECO:0000313" key="4">
    <source>
        <dbReference type="Proteomes" id="UP000078407"/>
    </source>
</evidence>
<feature type="signal peptide" evidence="2">
    <location>
        <begin position="1"/>
        <end position="26"/>
    </location>
</feature>
<dbReference type="RefSeq" id="WP_064546551.1">
    <property type="nucleotide sequence ID" value="NZ_LXEQ01000047.1"/>
</dbReference>
<dbReference type="Gene3D" id="3.10.450.160">
    <property type="entry name" value="inner membrane protein cigr"/>
    <property type="match status" value="1"/>
</dbReference>
<keyword evidence="4" id="KW-1185">Reference proteome</keyword>
<name>A0ABX2W6H9_9ENTR</name>
<comment type="caution">
    <text evidence="3">The sequence shown here is derived from an EMBL/GenBank/DDBJ whole genome shotgun (WGS) entry which is preliminary data.</text>
</comment>
<dbReference type="Proteomes" id="UP000078407">
    <property type="component" value="Unassembled WGS sequence"/>
</dbReference>
<organism evidence="3 4">
    <name type="scientific">Buttiauxella ferragutiae ATCC 51602</name>
    <dbReference type="NCBI Taxonomy" id="1354252"/>
    <lineage>
        <taxon>Bacteria</taxon>
        <taxon>Pseudomonadati</taxon>
        <taxon>Pseudomonadota</taxon>
        <taxon>Gammaproteobacteria</taxon>
        <taxon>Enterobacterales</taxon>
        <taxon>Enterobacteriaceae</taxon>
        <taxon>Buttiauxella</taxon>
    </lineage>
</organism>